<dbReference type="EMBL" id="JANPWB010000005">
    <property type="protein sequence ID" value="KAJ1187593.1"/>
    <property type="molecule type" value="Genomic_DNA"/>
</dbReference>
<evidence type="ECO:0000313" key="2">
    <source>
        <dbReference type="EMBL" id="KAJ1187593.1"/>
    </source>
</evidence>
<keyword evidence="3" id="KW-1185">Reference proteome</keyword>
<dbReference type="AlphaFoldDB" id="A0AAV7UF27"/>
<sequence length="131" mass="13843">MSLRVPLAATSDRACNPRTLTGDASKRDGTHTPAVPTDTLTRGGARLCTQPTAVKEPPRSPVLFSHSEGQSSPGHSWDSRACSDLPGKLEIAWKQEVFLSGSGATDYAAAQVAILEMPQLYPELLILGSLG</sequence>
<accession>A0AAV7UF27</accession>
<protein>
    <submittedName>
        <fullName evidence="2">Uncharacterized protein</fullName>
    </submittedName>
</protein>
<evidence type="ECO:0000256" key="1">
    <source>
        <dbReference type="SAM" id="MobiDB-lite"/>
    </source>
</evidence>
<name>A0AAV7UF27_PLEWA</name>
<comment type="caution">
    <text evidence="2">The sequence shown here is derived from an EMBL/GenBank/DDBJ whole genome shotgun (WGS) entry which is preliminary data.</text>
</comment>
<feature type="region of interest" description="Disordered" evidence="1">
    <location>
        <begin position="1"/>
        <end position="79"/>
    </location>
</feature>
<dbReference type="Proteomes" id="UP001066276">
    <property type="component" value="Chromosome 3_1"/>
</dbReference>
<gene>
    <name evidence="2" type="ORF">NDU88_004368</name>
</gene>
<reference evidence="2" key="1">
    <citation type="journal article" date="2022" name="bioRxiv">
        <title>Sequencing and chromosome-scale assembly of the giantPleurodeles waltlgenome.</title>
        <authorList>
            <person name="Brown T."/>
            <person name="Elewa A."/>
            <person name="Iarovenko S."/>
            <person name="Subramanian E."/>
            <person name="Araus A.J."/>
            <person name="Petzold A."/>
            <person name="Susuki M."/>
            <person name="Suzuki K.-i.T."/>
            <person name="Hayashi T."/>
            <person name="Toyoda A."/>
            <person name="Oliveira C."/>
            <person name="Osipova E."/>
            <person name="Leigh N.D."/>
            <person name="Simon A."/>
            <person name="Yun M.H."/>
        </authorList>
    </citation>
    <scope>NUCLEOTIDE SEQUENCE</scope>
    <source>
        <strain evidence="2">20211129_DDA</strain>
        <tissue evidence="2">Liver</tissue>
    </source>
</reference>
<organism evidence="2 3">
    <name type="scientific">Pleurodeles waltl</name>
    <name type="common">Iberian ribbed newt</name>
    <dbReference type="NCBI Taxonomy" id="8319"/>
    <lineage>
        <taxon>Eukaryota</taxon>
        <taxon>Metazoa</taxon>
        <taxon>Chordata</taxon>
        <taxon>Craniata</taxon>
        <taxon>Vertebrata</taxon>
        <taxon>Euteleostomi</taxon>
        <taxon>Amphibia</taxon>
        <taxon>Batrachia</taxon>
        <taxon>Caudata</taxon>
        <taxon>Salamandroidea</taxon>
        <taxon>Salamandridae</taxon>
        <taxon>Pleurodelinae</taxon>
        <taxon>Pleurodeles</taxon>
    </lineage>
</organism>
<proteinExistence type="predicted"/>
<evidence type="ECO:0000313" key="3">
    <source>
        <dbReference type="Proteomes" id="UP001066276"/>
    </source>
</evidence>